<protein>
    <submittedName>
        <fullName evidence="1">Uncharacterized protein</fullName>
    </submittedName>
</protein>
<reference evidence="1" key="1">
    <citation type="journal article" date="2014" name="Int. J. Syst. Evol. Microbiol.">
        <title>Complete genome sequence of Corynebacterium casei LMG S-19264T (=DSM 44701T), isolated from a smear-ripened cheese.</title>
        <authorList>
            <consortium name="US DOE Joint Genome Institute (JGI-PGF)"/>
            <person name="Walter F."/>
            <person name="Albersmeier A."/>
            <person name="Kalinowski J."/>
            <person name="Ruckert C."/>
        </authorList>
    </citation>
    <scope>NUCLEOTIDE SEQUENCE</scope>
    <source>
        <strain evidence="1">JCM 4815</strain>
    </source>
</reference>
<evidence type="ECO:0000313" key="1">
    <source>
        <dbReference type="EMBL" id="GGZ27291.1"/>
    </source>
</evidence>
<name>A0A918UQP5_9ACTN</name>
<dbReference type="EMBL" id="BMVW01000013">
    <property type="protein sequence ID" value="GGZ27291.1"/>
    <property type="molecule type" value="Genomic_DNA"/>
</dbReference>
<keyword evidence="2" id="KW-1185">Reference proteome</keyword>
<comment type="caution">
    <text evidence="1">The sequence shown here is derived from an EMBL/GenBank/DDBJ whole genome shotgun (WGS) entry which is preliminary data.</text>
</comment>
<sequence>MAAVLRNCRVPPPSARIVGVARLAEGPVGGAAYAGVDRIRTMAFYSIALQLAVFGRKRVQSYLDEVSQTNGSIGGPPLPCSTS</sequence>
<reference evidence="1" key="2">
    <citation type="submission" date="2020-09" db="EMBL/GenBank/DDBJ databases">
        <authorList>
            <person name="Sun Q."/>
            <person name="Ohkuma M."/>
        </authorList>
    </citation>
    <scope>NUCLEOTIDE SEQUENCE</scope>
    <source>
        <strain evidence="1">JCM 4815</strain>
    </source>
</reference>
<dbReference type="Proteomes" id="UP000622166">
    <property type="component" value="Unassembled WGS sequence"/>
</dbReference>
<evidence type="ECO:0000313" key="2">
    <source>
        <dbReference type="Proteomes" id="UP000622166"/>
    </source>
</evidence>
<proteinExistence type="predicted"/>
<organism evidence="1 2">
    <name type="scientific">Streptomyces poonensis</name>
    <dbReference type="NCBI Taxonomy" id="68255"/>
    <lineage>
        <taxon>Bacteria</taxon>
        <taxon>Bacillati</taxon>
        <taxon>Actinomycetota</taxon>
        <taxon>Actinomycetes</taxon>
        <taxon>Kitasatosporales</taxon>
        <taxon>Streptomycetaceae</taxon>
        <taxon>Streptomyces</taxon>
    </lineage>
</organism>
<accession>A0A918UQP5</accession>
<gene>
    <name evidence="1" type="ORF">GCM10010365_54360</name>
</gene>
<dbReference type="AlphaFoldDB" id="A0A918UQP5"/>